<gene>
    <name evidence="2" type="ORF">ACFQQL_09555</name>
</gene>
<organism evidence="2 3">
    <name type="scientific">Georgenia alba</name>
    <dbReference type="NCBI Taxonomy" id="2233858"/>
    <lineage>
        <taxon>Bacteria</taxon>
        <taxon>Bacillati</taxon>
        <taxon>Actinomycetota</taxon>
        <taxon>Actinomycetes</taxon>
        <taxon>Micrococcales</taxon>
        <taxon>Bogoriellaceae</taxon>
        <taxon>Georgenia</taxon>
    </lineage>
</organism>
<dbReference type="Proteomes" id="UP001596455">
    <property type="component" value="Unassembled WGS sequence"/>
</dbReference>
<reference evidence="3" key="1">
    <citation type="journal article" date="2019" name="Int. J. Syst. Evol. Microbiol.">
        <title>The Global Catalogue of Microorganisms (GCM) 10K type strain sequencing project: providing services to taxonomists for standard genome sequencing and annotation.</title>
        <authorList>
            <consortium name="The Broad Institute Genomics Platform"/>
            <consortium name="The Broad Institute Genome Sequencing Center for Infectious Disease"/>
            <person name="Wu L."/>
            <person name="Ma J."/>
        </authorList>
    </citation>
    <scope>NUCLEOTIDE SEQUENCE [LARGE SCALE GENOMIC DNA]</scope>
    <source>
        <strain evidence="3">JCM 1490</strain>
    </source>
</reference>
<sequence length="135" mass="14352">MSTSTARALRSTAPRPSWRPRLEVVPSPAPSRSVVPFLLLCASILAGALLTALLLNTQMAATAYRIHDQEVALNRMNENEASLRAQVERAGSPTTLEREAQALGMVPAENVRFVHLEEGRILGGDAAAATDGGAH</sequence>
<comment type="caution">
    <text evidence="2">The sequence shown here is derived from an EMBL/GenBank/DDBJ whole genome shotgun (WGS) entry which is preliminary data.</text>
</comment>
<feature type="transmembrane region" description="Helical" evidence="1">
    <location>
        <begin position="34"/>
        <end position="55"/>
    </location>
</feature>
<dbReference type="RefSeq" id="WP_382393600.1">
    <property type="nucleotide sequence ID" value="NZ_JBHTCQ010000001.1"/>
</dbReference>
<evidence type="ECO:0000313" key="3">
    <source>
        <dbReference type="Proteomes" id="UP001596455"/>
    </source>
</evidence>
<keyword evidence="3" id="KW-1185">Reference proteome</keyword>
<evidence type="ECO:0000256" key="1">
    <source>
        <dbReference type="SAM" id="Phobius"/>
    </source>
</evidence>
<accession>A0ABW2QBQ3</accession>
<keyword evidence="1" id="KW-0812">Transmembrane</keyword>
<dbReference type="EMBL" id="JBHTCQ010000001">
    <property type="protein sequence ID" value="MFC7405352.1"/>
    <property type="molecule type" value="Genomic_DNA"/>
</dbReference>
<proteinExistence type="predicted"/>
<protein>
    <recommendedName>
        <fullName evidence="4">Cell division protein FtsL</fullName>
    </recommendedName>
</protein>
<evidence type="ECO:0008006" key="4">
    <source>
        <dbReference type="Google" id="ProtNLM"/>
    </source>
</evidence>
<keyword evidence="1" id="KW-1133">Transmembrane helix</keyword>
<evidence type="ECO:0000313" key="2">
    <source>
        <dbReference type="EMBL" id="MFC7405352.1"/>
    </source>
</evidence>
<name>A0ABW2QBQ3_9MICO</name>
<keyword evidence="1" id="KW-0472">Membrane</keyword>